<evidence type="ECO:0000313" key="2">
    <source>
        <dbReference type="EMBL" id="GCC16340.1"/>
    </source>
</evidence>
<gene>
    <name evidence="2" type="ORF">chiPu_0022185</name>
</gene>
<name>A0A401RDW4_CHIPU</name>
<evidence type="ECO:0000256" key="1">
    <source>
        <dbReference type="SAM" id="MobiDB-lite"/>
    </source>
</evidence>
<feature type="region of interest" description="Disordered" evidence="1">
    <location>
        <begin position="1"/>
        <end position="79"/>
    </location>
</feature>
<reference evidence="2 3" key="1">
    <citation type="journal article" date="2018" name="Nat. Ecol. Evol.">
        <title>Shark genomes provide insights into elasmobranch evolution and the origin of vertebrates.</title>
        <authorList>
            <person name="Hara Y"/>
            <person name="Yamaguchi K"/>
            <person name="Onimaru K"/>
            <person name="Kadota M"/>
            <person name="Koyanagi M"/>
            <person name="Keeley SD"/>
            <person name="Tatsumi K"/>
            <person name="Tanaka K"/>
            <person name="Motone F"/>
            <person name="Kageyama Y"/>
            <person name="Nozu R"/>
            <person name="Adachi N"/>
            <person name="Nishimura O"/>
            <person name="Nakagawa R"/>
            <person name="Tanegashima C"/>
            <person name="Kiyatake I"/>
            <person name="Matsumoto R"/>
            <person name="Murakumo K"/>
            <person name="Nishida K"/>
            <person name="Terakita A"/>
            <person name="Kuratani S"/>
            <person name="Sato K"/>
            <person name="Hyodo S Kuraku.S."/>
        </authorList>
    </citation>
    <scope>NUCLEOTIDE SEQUENCE [LARGE SCALE GENOMIC DNA]</scope>
</reference>
<dbReference type="EMBL" id="BEZZ01006315">
    <property type="protein sequence ID" value="GCC16340.1"/>
    <property type="molecule type" value="Genomic_DNA"/>
</dbReference>
<dbReference type="AlphaFoldDB" id="A0A401RDW4"/>
<proteinExistence type="predicted"/>
<protein>
    <submittedName>
        <fullName evidence="2">Uncharacterized protein</fullName>
    </submittedName>
</protein>
<organism evidence="2 3">
    <name type="scientific">Chiloscyllium punctatum</name>
    <name type="common">Brownbanded bambooshark</name>
    <name type="synonym">Hemiscyllium punctatum</name>
    <dbReference type="NCBI Taxonomy" id="137246"/>
    <lineage>
        <taxon>Eukaryota</taxon>
        <taxon>Metazoa</taxon>
        <taxon>Chordata</taxon>
        <taxon>Craniata</taxon>
        <taxon>Vertebrata</taxon>
        <taxon>Chondrichthyes</taxon>
        <taxon>Elasmobranchii</taxon>
        <taxon>Galeomorphii</taxon>
        <taxon>Galeoidea</taxon>
        <taxon>Orectolobiformes</taxon>
        <taxon>Hemiscylliidae</taxon>
        <taxon>Chiloscyllium</taxon>
    </lineage>
</organism>
<keyword evidence="3" id="KW-1185">Reference proteome</keyword>
<comment type="caution">
    <text evidence="2">The sequence shown here is derived from an EMBL/GenBank/DDBJ whole genome shotgun (WGS) entry which is preliminary data.</text>
</comment>
<evidence type="ECO:0000313" key="3">
    <source>
        <dbReference type="Proteomes" id="UP000287033"/>
    </source>
</evidence>
<accession>A0A401RDW4</accession>
<sequence>MGRTGFVAPPAGGERRRGVVPSTPPPPSPGRVQGSPNPAPLLPESDAATSRTRLRGVGGGTVVSDSGAGERIGVVLGKQ</sequence>
<dbReference type="Proteomes" id="UP000287033">
    <property type="component" value="Unassembled WGS sequence"/>
</dbReference>